<dbReference type="Proteomes" id="UP000792457">
    <property type="component" value="Unassembled WGS sequence"/>
</dbReference>
<protein>
    <submittedName>
        <fullName evidence="1">Uncharacterized protein</fullName>
    </submittedName>
</protein>
<dbReference type="EMBL" id="KZ309154">
    <property type="protein sequence ID" value="KAG8237340.1"/>
    <property type="molecule type" value="Genomic_DNA"/>
</dbReference>
<accession>A0A8K0KM36</accession>
<keyword evidence="2" id="KW-1185">Reference proteome</keyword>
<sequence length="256" mass="28951">MLQETHAADSTQLIQDNWCHHALGTATYARSDIENALLISITNSIHKKVIFVGGIKIITVYKSPTITWDNELSPTWSHAAIYCGDFNTITITTGDTHTMTTQEIRIPIIKSIPKPRWNFMKAKWDNFKTDLDKSIRFIPTVTSNHSLFVGLVISTAKKHIPRGFCKEYIPGWSETCEKLYDDFLVSGETEVVDDLLNNLDAARLSNWKETTENMNFTHSSRKAWSVLRKLAGANQCKQENPQVKPEAIAGHMVRTS</sequence>
<comment type="caution">
    <text evidence="1">The sequence shown here is derived from an EMBL/GenBank/DDBJ whole genome shotgun (WGS) entry which is preliminary data.</text>
</comment>
<evidence type="ECO:0000313" key="1">
    <source>
        <dbReference type="EMBL" id="KAG8237340.1"/>
    </source>
</evidence>
<evidence type="ECO:0000313" key="2">
    <source>
        <dbReference type="Proteomes" id="UP000792457"/>
    </source>
</evidence>
<proteinExistence type="predicted"/>
<dbReference type="OrthoDB" id="409048at2759"/>
<dbReference type="PANTHER" id="PTHR36688:SF1">
    <property type="entry name" value="ENDONUCLEASE_EXONUCLEASE_PHOSPHATASE DOMAIN-CONTAINING PROTEIN"/>
    <property type="match status" value="1"/>
</dbReference>
<name>A0A8K0KM36_LADFU</name>
<dbReference type="InterPro" id="IPR052560">
    <property type="entry name" value="RdDP_mobile_element"/>
</dbReference>
<reference evidence="1" key="2">
    <citation type="submission" date="2017-10" db="EMBL/GenBank/DDBJ databases">
        <title>Ladona fulva Genome sequencing and assembly.</title>
        <authorList>
            <person name="Murali S."/>
            <person name="Richards S."/>
            <person name="Bandaranaike D."/>
            <person name="Bellair M."/>
            <person name="Blankenburg K."/>
            <person name="Chao H."/>
            <person name="Dinh H."/>
            <person name="Doddapaneni H."/>
            <person name="Dugan-Rocha S."/>
            <person name="Elkadiri S."/>
            <person name="Gnanaolivu R."/>
            <person name="Hernandez B."/>
            <person name="Skinner E."/>
            <person name="Javaid M."/>
            <person name="Lee S."/>
            <person name="Li M."/>
            <person name="Ming W."/>
            <person name="Munidasa M."/>
            <person name="Muniz J."/>
            <person name="Nguyen L."/>
            <person name="Hughes D."/>
            <person name="Osuji N."/>
            <person name="Pu L.-L."/>
            <person name="Puazo M."/>
            <person name="Qu C."/>
            <person name="Quiroz J."/>
            <person name="Raj R."/>
            <person name="Weissenberger G."/>
            <person name="Xin Y."/>
            <person name="Zou X."/>
            <person name="Han Y."/>
            <person name="Worley K."/>
            <person name="Muzny D."/>
            <person name="Gibbs R."/>
        </authorList>
    </citation>
    <scope>NUCLEOTIDE SEQUENCE</scope>
    <source>
        <strain evidence="1">Sampled in the wild</strain>
    </source>
</reference>
<dbReference type="PANTHER" id="PTHR36688">
    <property type="entry name" value="ENDO/EXONUCLEASE/PHOSPHATASE DOMAIN-CONTAINING PROTEIN"/>
    <property type="match status" value="1"/>
</dbReference>
<dbReference type="InterPro" id="IPR036691">
    <property type="entry name" value="Endo/exonu/phosph_ase_sf"/>
</dbReference>
<reference evidence="1" key="1">
    <citation type="submission" date="2013-04" db="EMBL/GenBank/DDBJ databases">
        <authorList>
            <person name="Qu J."/>
            <person name="Murali S.C."/>
            <person name="Bandaranaike D."/>
            <person name="Bellair M."/>
            <person name="Blankenburg K."/>
            <person name="Chao H."/>
            <person name="Dinh H."/>
            <person name="Doddapaneni H."/>
            <person name="Downs B."/>
            <person name="Dugan-Rocha S."/>
            <person name="Elkadiri S."/>
            <person name="Gnanaolivu R.D."/>
            <person name="Hernandez B."/>
            <person name="Javaid M."/>
            <person name="Jayaseelan J.C."/>
            <person name="Lee S."/>
            <person name="Li M."/>
            <person name="Ming W."/>
            <person name="Munidasa M."/>
            <person name="Muniz J."/>
            <person name="Nguyen L."/>
            <person name="Ongeri F."/>
            <person name="Osuji N."/>
            <person name="Pu L.-L."/>
            <person name="Puazo M."/>
            <person name="Qu C."/>
            <person name="Quiroz J."/>
            <person name="Raj R."/>
            <person name="Weissenberger G."/>
            <person name="Xin Y."/>
            <person name="Zou X."/>
            <person name="Han Y."/>
            <person name="Richards S."/>
            <person name="Worley K."/>
            <person name="Muzny D."/>
            <person name="Gibbs R."/>
        </authorList>
    </citation>
    <scope>NUCLEOTIDE SEQUENCE</scope>
    <source>
        <strain evidence="1">Sampled in the wild</strain>
    </source>
</reference>
<dbReference type="SUPFAM" id="SSF56219">
    <property type="entry name" value="DNase I-like"/>
    <property type="match status" value="1"/>
</dbReference>
<dbReference type="AlphaFoldDB" id="A0A8K0KM36"/>
<gene>
    <name evidence="1" type="ORF">J437_LFUL014546</name>
</gene>
<organism evidence="1 2">
    <name type="scientific">Ladona fulva</name>
    <name type="common">Scarce chaser dragonfly</name>
    <name type="synonym">Libellula fulva</name>
    <dbReference type="NCBI Taxonomy" id="123851"/>
    <lineage>
        <taxon>Eukaryota</taxon>
        <taxon>Metazoa</taxon>
        <taxon>Ecdysozoa</taxon>
        <taxon>Arthropoda</taxon>
        <taxon>Hexapoda</taxon>
        <taxon>Insecta</taxon>
        <taxon>Pterygota</taxon>
        <taxon>Palaeoptera</taxon>
        <taxon>Odonata</taxon>
        <taxon>Epiprocta</taxon>
        <taxon>Anisoptera</taxon>
        <taxon>Libelluloidea</taxon>
        <taxon>Libellulidae</taxon>
        <taxon>Ladona</taxon>
    </lineage>
</organism>